<protein>
    <submittedName>
        <fullName evidence="2">Deaminase</fullName>
    </submittedName>
    <submittedName>
        <fullName evidence="3">Dihydrofolate reductase</fullName>
    </submittedName>
</protein>
<dbReference type="GO" id="GO:0009231">
    <property type="term" value="P:riboflavin biosynthetic process"/>
    <property type="evidence" value="ECO:0007669"/>
    <property type="project" value="InterPro"/>
</dbReference>
<name>A0A8H9G9S0_9MICO</name>
<dbReference type="Gene3D" id="3.40.430.10">
    <property type="entry name" value="Dihydrofolate Reductase, subunit A"/>
    <property type="match status" value="1"/>
</dbReference>
<evidence type="ECO:0000259" key="1">
    <source>
        <dbReference type="Pfam" id="PF01872"/>
    </source>
</evidence>
<evidence type="ECO:0000313" key="4">
    <source>
        <dbReference type="Proteomes" id="UP000648535"/>
    </source>
</evidence>
<gene>
    <name evidence="2" type="ORF">GCM10009769_24820</name>
    <name evidence="3" type="ORF">JOE58_000325</name>
</gene>
<dbReference type="Proteomes" id="UP000746584">
    <property type="component" value="Unassembled WGS sequence"/>
</dbReference>
<dbReference type="EMBL" id="JAFBCG010000001">
    <property type="protein sequence ID" value="MBM7801074.1"/>
    <property type="molecule type" value="Genomic_DNA"/>
</dbReference>
<dbReference type="InterPro" id="IPR002734">
    <property type="entry name" value="RibDG_C"/>
</dbReference>
<evidence type="ECO:0000313" key="5">
    <source>
        <dbReference type="Proteomes" id="UP000746584"/>
    </source>
</evidence>
<dbReference type="EMBL" id="BMOI01000011">
    <property type="protein sequence ID" value="GGL05669.1"/>
    <property type="molecule type" value="Genomic_DNA"/>
</dbReference>
<dbReference type="RefSeq" id="WP_175328206.1">
    <property type="nucleotide sequence ID" value="NZ_BMOI01000011.1"/>
</dbReference>
<accession>A0A8H9G9S0</accession>
<keyword evidence="5" id="KW-1185">Reference proteome</keyword>
<dbReference type="InterPro" id="IPR024072">
    <property type="entry name" value="DHFR-like_dom_sf"/>
</dbReference>
<evidence type="ECO:0000313" key="2">
    <source>
        <dbReference type="EMBL" id="GGL05669.1"/>
    </source>
</evidence>
<reference evidence="3 5" key="3">
    <citation type="submission" date="2021-01" db="EMBL/GenBank/DDBJ databases">
        <title>Sequencing the genomes of 1000 actinobacteria strains.</title>
        <authorList>
            <person name="Klenk H.-P."/>
        </authorList>
    </citation>
    <scope>NUCLEOTIDE SEQUENCE [LARGE SCALE GENOMIC DNA]</scope>
    <source>
        <strain evidence="3 5">DSM 20542</strain>
    </source>
</reference>
<dbReference type="SUPFAM" id="SSF53597">
    <property type="entry name" value="Dihydrofolate reductase-like"/>
    <property type="match status" value="1"/>
</dbReference>
<evidence type="ECO:0000313" key="3">
    <source>
        <dbReference type="EMBL" id="MBM7801074.1"/>
    </source>
</evidence>
<organism evidence="2 4">
    <name type="scientific">Curtobacterium luteum</name>
    <dbReference type="NCBI Taxonomy" id="33881"/>
    <lineage>
        <taxon>Bacteria</taxon>
        <taxon>Bacillati</taxon>
        <taxon>Actinomycetota</taxon>
        <taxon>Actinomycetes</taxon>
        <taxon>Micrococcales</taxon>
        <taxon>Microbacteriaceae</taxon>
        <taxon>Curtobacterium</taxon>
    </lineage>
</organism>
<dbReference type="Pfam" id="PF01872">
    <property type="entry name" value="RibD_C"/>
    <property type="match status" value="1"/>
</dbReference>
<sequence>MSARFVYWMNVSVDGYIERAPGEHSGPDGPDWVRIDEELHREFNRRAAGMTLSVEGRVVRDMMDPYWPDARSDDSLSAVEREYAEIYVAQPKVLVSRTRTSAGHDTRVIGSDGDAIEHLARIREETEGDVGVGGADLASQLFDAGLIDELLLFTHPAVLGAGRPLFDPPRSGVRRPASLALLEEQRFPTGVVLRRWDVLRP</sequence>
<dbReference type="AlphaFoldDB" id="A0A8H9G9S0"/>
<comment type="caution">
    <text evidence="2">The sequence shown here is derived from an EMBL/GenBank/DDBJ whole genome shotgun (WGS) entry which is preliminary data.</text>
</comment>
<reference evidence="2" key="1">
    <citation type="journal article" date="2014" name="Int. J. Syst. Evol. Microbiol.">
        <title>Complete genome sequence of Corynebacterium casei LMG S-19264T (=DSM 44701T), isolated from a smear-ripened cheese.</title>
        <authorList>
            <consortium name="US DOE Joint Genome Institute (JGI-PGF)"/>
            <person name="Walter F."/>
            <person name="Albersmeier A."/>
            <person name="Kalinowski J."/>
            <person name="Ruckert C."/>
        </authorList>
    </citation>
    <scope>NUCLEOTIDE SEQUENCE</scope>
    <source>
        <strain evidence="2">JCM 1480</strain>
    </source>
</reference>
<proteinExistence type="predicted"/>
<dbReference type="Proteomes" id="UP000648535">
    <property type="component" value="Unassembled WGS sequence"/>
</dbReference>
<feature type="domain" description="Bacterial bifunctional deaminase-reductase C-terminal" evidence="1">
    <location>
        <begin position="9"/>
        <end position="192"/>
    </location>
</feature>
<reference evidence="2" key="2">
    <citation type="submission" date="2020-09" db="EMBL/GenBank/DDBJ databases">
        <authorList>
            <person name="Sun Q."/>
            <person name="Ohkuma M."/>
        </authorList>
    </citation>
    <scope>NUCLEOTIDE SEQUENCE</scope>
    <source>
        <strain evidence="2">JCM 1480</strain>
    </source>
</reference>
<dbReference type="GO" id="GO:0008703">
    <property type="term" value="F:5-amino-6-(5-phosphoribosylamino)uracil reductase activity"/>
    <property type="evidence" value="ECO:0007669"/>
    <property type="project" value="InterPro"/>
</dbReference>